<keyword evidence="5" id="KW-1185">Reference proteome</keyword>
<sequence>CVCVCVHVHVCATAIEQETSKQPQVFYSGEYGGNSGEHFDQSSNQLDGPITALRVRANDRYILSIQVRYGDSWSSVEGSAVGTASDQQLFLGEGFVQARGRFGSYVEYLAFRTNLGRAISFGPSSGSGTTFEAEPLFPGMVLRSIHGRSGPFINAIASKSVLYKLLTTLFYCNGCPESLMLTGGYYTNQIKI</sequence>
<evidence type="ECO:0000313" key="5">
    <source>
        <dbReference type="Proteomes" id="UP000694545"/>
    </source>
</evidence>
<dbReference type="Pfam" id="PF01419">
    <property type="entry name" value="Jacalin"/>
    <property type="match status" value="1"/>
</dbReference>
<keyword evidence="1" id="KW-0732">Signal</keyword>
<dbReference type="PANTHER" id="PTHR33589">
    <property type="entry name" value="OS11G0524900 PROTEIN"/>
    <property type="match status" value="1"/>
</dbReference>
<reference evidence="4" key="1">
    <citation type="submission" date="2025-08" db="UniProtKB">
        <authorList>
            <consortium name="Ensembl"/>
        </authorList>
    </citation>
    <scope>IDENTIFICATION</scope>
</reference>
<accession>A0A8D2J5Y0</accession>
<feature type="domain" description="Jacalin-type lectin" evidence="3">
    <location>
        <begin position="25"/>
        <end position="162"/>
    </location>
</feature>
<dbReference type="PROSITE" id="PS51752">
    <property type="entry name" value="JACALIN_LECTIN"/>
    <property type="match status" value="1"/>
</dbReference>
<evidence type="ECO:0000259" key="3">
    <source>
        <dbReference type="PROSITE" id="PS51752"/>
    </source>
</evidence>
<dbReference type="OMA" id="WNESVHS"/>
<dbReference type="Proteomes" id="UP000694545">
    <property type="component" value="Unplaced"/>
</dbReference>
<dbReference type="InterPro" id="IPR036404">
    <property type="entry name" value="Jacalin-like_lectin_dom_sf"/>
</dbReference>
<dbReference type="SMART" id="SM00915">
    <property type="entry name" value="Jacalin"/>
    <property type="match status" value="1"/>
</dbReference>
<dbReference type="InterPro" id="IPR052321">
    <property type="entry name" value="PolyBind_ProtTraffic"/>
</dbReference>
<name>A0A8D2J5Y0_VARKO</name>
<reference evidence="4" key="2">
    <citation type="submission" date="2025-09" db="UniProtKB">
        <authorList>
            <consortium name="Ensembl"/>
        </authorList>
    </citation>
    <scope>IDENTIFICATION</scope>
</reference>
<evidence type="ECO:0000256" key="2">
    <source>
        <dbReference type="ARBA" id="ARBA00022734"/>
    </source>
</evidence>
<dbReference type="Gene3D" id="2.100.10.30">
    <property type="entry name" value="Jacalin-like lectin domain"/>
    <property type="match status" value="1"/>
</dbReference>
<proteinExistence type="predicted"/>
<keyword evidence="2" id="KW-0430">Lectin</keyword>
<protein>
    <recommendedName>
        <fullName evidence="3">Jacalin-type lectin domain-containing protein</fullName>
    </recommendedName>
</protein>
<dbReference type="PANTHER" id="PTHR33589:SF4">
    <property type="entry name" value="ZYMOGEN GRANULE MEMBRANE PROTEIN 16"/>
    <property type="match status" value="1"/>
</dbReference>
<dbReference type="AlphaFoldDB" id="A0A8D2J5Y0"/>
<dbReference type="GO" id="GO:0030246">
    <property type="term" value="F:carbohydrate binding"/>
    <property type="evidence" value="ECO:0007669"/>
    <property type="project" value="UniProtKB-KW"/>
</dbReference>
<evidence type="ECO:0000313" key="4">
    <source>
        <dbReference type="Ensembl" id="ENSVKKP00000007648.1"/>
    </source>
</evidence>
<dbReference type="SUPFAM" id="SSF51101">
    <property type="entry name" value="Mannose-binding lectins"/>
    <property type="match status" value="1"/>
</dbReference>
<dbReference type="Ensembl" id="ENSVKKT00000007848.1">
    <property type="protein sequence ID" value="ENSVKKP00000007648.1"/>
    <property type="gene ID" value="ENSVKKG00000005487.1"/>
</dbReference>
<organism evidence="4 5">
    <name type="scientific">Varanus komodoensis</name>
    <name type="common">Komodo dragon</name>
    <dbReference type="NCBI Taxonomy" id="61221"/>
    <lineage>
        <taxon>Eukaryota</taxon>
        <taxon>Metazoa</taxon>
        <taxon>Chordata</taxon>
        <taxon>Craniata</taxon>
        <taxon>Vertebrata</taxon>
        <taxon>Euteleostomi</taxon>
        <taxon>Lepidosauria</taxon>
        <taxon>Squamata</taxon>
        <taxon>Bifurcata</taxon>
        <taxon>Unidentata</taxon>
        <taxon>Episquamata</taxon>
        <taxon>Toxicofera</taxon>
        <taxon>Anguimorpha</taxon>
        <taxon>Paleoanguimorpha</taxon>
        <taxon>Varanoidea</taxon>
        <taxon>Varanidae</taxon>
        <taxon>Varanus</taxon>
    </lineage>
</organism>
<evidence type="ECO:0000256" key="1">
    <source>
        <dbReference type="ARBA" id="ARBA00022729"/>
    </source>
</evidence>
<dbReference type="InterPro" id="IPR001229">
    <property type="entry name" value="Jacalin-like_lectin_dom"/>
</dbReference>